<evidence type="ECO:0000259" key="10">
    <source>
        <dbReference type="Pfam" id="PF08335"/>
    </source>
</evidence>
<feature type="region of interest" description="Adenylyl transferase" evidence="7">
    <location>
        <begin position="491"/>
        <end position="1002"/>
    </location>
</feature>
<keyword evidence="12" id="KW-1185">Reference proteome</keyword>
<dbReference type="EC" id="2.7.7.42" evidence="7"/>
<dbReference type="EC" id="2.7.7.89" evidence="7"/>
<comment type="catalytic activity">
    <reaction evidence="7">
        <text>[glutamine synthetase]-O(4)-(5'-adenylyl)-L-tyrosine + phosphate = [glutamine synthetase]-L-tyrosine + ADP</text>
        <dbReference type="Rhea" id="RHEA:43716"/>
        <dbReference type="Rhea" id="RHEA-COMP:10660"/>
        <dbReference type="Rhea" id="RHEA-COMP:10661"/>
        <dbReference type="ChEBI" id="CHEBI:43474"/>
        <dbReference type="ChEBI" id="CHEBI:46858"/>
        <dbReference type="ChEBI" id="CHEBI:83624"/>
        <dbReference type="ChEBI" id="CHEBI:456216"/>
        <dbReference type="EC" id="2.7.7.89"/>
    </reaction>
</comment>
<dbReference type="Gene3D" id="3.30.460.10">
    <property type="entry name" value="Beta Polymerase, domain 2"/>
    <property type="match status" value="2"/>
</dbReference>
<feature type="region of interest" description="Adenylyl removase" evidence="7">
    <location>
        <begin position="1"/>
        <end position="483"/>
    </location>
</feature>
<evidence type="ECO:0000313" key="12">
    <source>
        <dbReference type="Proteomes" id="UP001294412"/>
    </source>
</evidence>
<evidence type="ECO:0000256" key="7">
    <source>
        <dbReference type="HAMAP-Rule" id="MF_00802"/>
    </source>
</evidence>
<dbReference type="InterPro" id="IPR043519">
    <property type="entry name" value="NT_sf"/>
</dbReference>
<dbReference type="EMBL" id="JAXLPB010000001">
    <property type="protein sequence ID" value="MDY8107859.1"/>
    <property type="molecule type" value="Genomic_DNA"/>
</dbReference>
<dbReference type="InterPro" id="IPR005190">
    <property type="entry name" value="GlnE_rpt_dom"/>
</dbReference>
<dbReference type="Pfam" id="PF08335">
    <property type="entry name" value="GlnD_UR_UTase"/>
    <property type="match status" value="1"/>
</dbReference>
<feature type="domain" description="Glutamate-ammonia ligase adenylyltransferase repeated" evidence="9">
    <location>
        <begin position="589"/>
        <end position="827"/>
    </location>
</feature>
<feature type="region of interest" description="Disordered" evidence="8">
    <location>
        <begin position="1"/>
        <end position="22"/>
    </location>
</feature>
<evidence type="ECO:0000256" key="6">
    <source>
        <dbReference type="ARBA" id="ARBA00023268"/>
    </source>
</evidence>
<keyword evidence="1 7" id="KW-0808">Transferase</keyword>
<dbReference type="SUPFAM" id="SSF81301">
    <property type="entry name" value="Nucleotidyltransferase"/>
    <property type="match status" value="2"/>
</dbReference>
<evidence type="ECO:0000256" key="8">
    <source>
        <dbReference type="SAM" id="MobiDB-lite"/>
    </source>
</evidence>
<dbReference type="SUPFAM" id="SSF81593">
    <property type="entry name" value="Nucleotidyltransferase substrate binding subunit/domain"/>
    <property type="match status" value="2"/>
</dbReference>
<evidence type="ECO:0000256" key="3">
    <source>
        <dbReference type="ARBA" id="ARBA00022741"/>
    </source>
</evidence>
<dbReference type="NCBIfam" id="NF010706">
    <property type="entry name" value="PRK14108.1"/>
    <property type="match status" value="1"/>
</dbReference>
<evidence type="ECO:0000256" key="1">
    <source>
        <dbReference type="ARBA" id="ARBA00022679"/>
    </source>
</evidence>
<feature type="domain" description="Glutamate-ammonia ligase adenylyltransferase repeated" evidence="9">
    <location>
        <begin position="63"/>
        <end position="308"/>
    </location>
</feature>
<gene>
    <name evidence="7" type="primary">glnE</name>
    <name evidence="11" type="ORF">U0C82_01685</name>
</gene>
<comment type="cofactor">
    <cofactor evidence="7">
        <name>Mg(2+)</name>
        <dbReference type="ChEBI" id="CHEBI:18420"/>
    </cofactor>
</comment>
<dbReference type="HAMAP" id="MF_00802">
    <property type="entry name" value="GlnE"/>
    <property type="match status" value="1"/>
</dbReference>
<evidence type="ECO:0000256" key="2">
    <source>
        <dbReference type="ARBA" id="ARBA00022695"/>
    </source>
</evidence>
<keyword evidence="2 7" id="KW-0548">Nucleotidyltransferase</keyword>
<dbReference type="Gene3D" id="1.20.120.1510">
    <property type="match status" value="1"/>
</dbReference>
<dbReference type="InterPro" id="IPR013546">
    <property type="entry name" value="PII_UdlTrfase/GS_AdlTrfase"/>
</dbReference>
<dbReference type="RefSeq" id="WP_322185252.1">
    <property type="nucleotide sequence ID" value="NZ_JAXLPB010000001.1"/>
</dbReference>
<dbReference type="PANTHER" id="PTHR30621:SF0">
    <property type="entry name" value="BIFUNCTIONAL GLUTAMINE SYNTHETASE ADENYLYLTRANSFERASE_ADENYLYL-REMOVING ENZYME"/>
    <property type="match status" value="1"/>
</dbReference>
<dbReference type="Gene3D" id="1.20.120.330">
    <property type="entry name" value="Nucleotidyltransferases domain 2"/>
    <property type="match status" value="2"/>
</dbReference>
<dbReference type="Proteomes" id="UP001294412">
    <property type="component" value="Unassembled WGS sequence"/>
</dbReference>
<feature type="domain" description="PII-uridylyltransferase/Glutamine-synthetase adenylyltransferase" evidence="10">
    <location>
        <begin position="337"/>
        <end position="470"/>
    </location>
</feature>
<sequence>MTTSRTDGASAPGPKIGGDLHPRVLSSGQGVRDWLGELADAAADADLSRLAGFCRSGSADAARLGAVMALSPYLRASIQWRPAILEDLFEEDAGHRIDRLIGAMADGAEGETTEAAMMKRLREVKREVSLLIALRDLFGAASPADTTECLSRLAEAAIGAALRFCLAAAHKAGRIVLPDPADPETGCGLFVLAMGKLGARELNYSSDIDLIVFFDAECGIAADPMEAVPEFSKIVRRLVRLLNERTGDGYVFRTDLRLRPDPGAMPLAITTDMAMTYYESSGRNWERAAMIKARPVAGDRWVARAFLNELSPFVWRKYLDFAAVADIQDMKSRIDTHRGFGDVVVAGHNVKLGRGGIREAEFFVQAQQLIAGGRNPALRTRRTDETLGLLAQYGWLGAAQRDDLLDAYWFLRRVEHAIQMEHDEQTHELPQDEAGLAGIAGLLGFSAYEAFETRFLRTLRIVDERFNALFNDGRSRKVAEAPEPDAVLRLLASDTDPEGIAAIEAMGFARPADVARVVRSWNIGRYRATRTQKARERLSDVLPALLEAFADAPDPDGSVAAFDRFLAGLPSGIQFFSLIASNPKTLHLLLLILTAAPSMAATLAQRPHVFDALLDPAFYDEVPDRALMEARLEAFLADANGYEDVLARLRIFASEQRFLVGARMLSGVVDLAETGPAFSNIADVVLNALLIAAVAEFSRVHGRVDGMRLVLLGMGRLGSRELTASSDVDLILLYDHDEEAETSDGDRPLAVQVYFTRLTQRLIAALTSPMREGTLYEVDFRLRPSGNAGPLATRWKAFRKYQETEAWTWERMALTRARTLAGDEEMRAIVGDTIAELLARPSDAEAVTKDVVTMRGRIGRDKPPRGTLDLKLRPGGLVDLEFIAQWAQLSGQISPDPGCETVDILAAYERAAAGGGPGSSGPTPLTEAMQTLSAVMQLARLAPAGTNEIEDLPARLVERIAQALNVADANGIAEALDRATSQVRTLFVARLGDPDAAKPAEA</sequence>
<accession>A0ABU5HZ33</accession>
<keyword evidence="3 7" id="KW-0547">Nucleotide-binding</keyword>
<dbReference type="PANTHER" id="PTHR30621">
    <property type="entry name" value="GLUTAMINE SYNTHETASE ADENYLYLTRANSFERASE"/>
    <property type="match status" value="1"/>
</dbReference>
<dbReference type="InterPro" id="IPR023057">
    <property type="entry name" value="GlnE"/>
</dbReference>
<comment type="function">
    <text evidence="7">Involved in the regulation of glutamine synthetase GlnA, a key enzyme in the process to assimilate ammonia. When cellular nitrogen levels are high, the C-terminal adenylyl transferase (AT) inactivates GlnA by covalent transfer of an adenylyl group from ATP to specific tyrosine residue of GlnA, thus reducing its activity. Conversely, when nitrogen levels are low, the N-terminal adenylyl removase (AR) activates GlnA by removing the adenylyl group by phosphorolysis, increasing its activity. The regulatory region of GlnE binds the signal transduction protein PII (GlnB) which indicates the nitrogen status of the cell.</text>
</comment>
<comment type="caution">
    <text evidence="11">The sequence shown here is derived from an EMBL/GenBank/DDBJ whole genome shotgun (WGS) entry which is preliminary data.</text>
</comment>
<protein>
    <recommendedName>
        <fullName evidence="7">Bifunctional glutamine synthetase adenylyltransferase/adenylyl-removing enzyme</fullName>
    </recommendedName>
    <alternativeName>
        <fullName evidence="7">ATP:glutamine synthetase adenylyltransferase</fullName>
    </alternativeName>
    <alternativeName>
        <fullName evidence="7">ATase</fullName>
    </alternativeName>
    <domain>
        <recommendedName>
            <fullName evidence="7">Glutamine synthetase adenylyl-L-tyrosine phosphorylase</fullName>
            <ecNumber evidence="7">2.7.7.89</ecNumber>
        </recommendedName>
        <alternativeName>
            <fullName evidence="7">Adenylyl removase</fullName>
            <shortName evidence="7">AR</shortName>
            <shortName evidence="7">AT-N</shortName>
        </alternativeName>
    </domain>
    <domain>
        <recommendedName>
            <fullName evidence="7">Glutamine synthetase adenylyl transferase</fullName>
            <ecNumber evidence="7">2.7.7.42</ecNumber>
        </recommendedName>
        <alternativeName>
            <fullName evidence="7">Adenylyl transferase</fullName>
            <shortName evidence="7">AT</shortName>
            <shortName evidence="7">AT-C</shortName>
        </alternativeName>
    </domain>
</protein>
<dbReference type="Pfam" id="PF03710">
    <property type="entry name" value="GlnE"/>
    <property type="match status" value="2"/>
</dbReference>
<evidence type="ECO:0000256" key="5">
    <source>
        <dbReference type="ARBA" id="ARBA00022842"/>
    </source>
</evidence>
<dbReference type="NCBIfam" id="NF008292">
    <property type="entry name" value="PRK11072.1"/>
    <property type="match status" value="1"/>
</dbReference>
<evidence type="ECO:0000259" key="9">
    <source>
        <dbReference type="Pfam" id="PF03710"/>
    </source>
</evidence>
<reference evidence="11 12" key="1">
    <citation type="submission" date="2023-12" db="EMBL/GenBank/DDBJ databases">
        <title>Description of Novel Strain Fulvimarina sp. 2208YS6-2-32 isolated from Uroteuthis (Photololigo) edulis.</title>
        <authorList>
            <person name="Park J.-S."/>
        </authorList>
    </citation>
    <scope>NUCLEOTIDE SEQUENCE [LARGE SCALE GENOMIC DNA]</scope>
    <source>
        <strain evidence="11 12">2208YS6-2-32</strain>
    </source>
</reference>
<comment type="similarity">
    <text evidence="7">Belongs to the GlnE family.</text>
</comment>
<keyword evidence="4 7" id="KW-0067">ATP-binding</keyword>
<dbReference type="CDD" id="cd05401">
    <property type="entry name" value="NT_GlnE_GlnD_like"/>
    <property type="match status" value="2"/>
</dbReference>
<organism evidence="11 12">
    <name type="scientific">Fulvimarina uroteuthidis</name>
    <dbReference type="NCBI Taxonomy" id="3098149"/>
    <lineage>
        <taxon>Bacteria</taxon>
        <taxon>Pseudomonadati</taxon>
        <taxon>Pseudomonadota</taxon>
        <taxon>Alphaproteobacteria</taxon>
        <taxon>Hyphomicrobiales</taxon>
        <taxon>Aurantimonadaceae</taxon>
        <taxon>Fulvimarina</taxon>
    </lineage>
</organism>
<keyword evidence="6 7" id="KW-0511">Multifunctional enzyme</keyword>
<dbReference type="GO" id="GO:0047388">
    <property type="term" value="F:[glutamine synthetase]-adenylyl-L-tyrosine phosphorylase activity"/>
    <property type="evidence" value="ECO:0007669"/>
    <property type="project" value="UniProtKB-EC"/>
</dbReference>
<proteinExistence type="inferred from homology"/>
<evidence type="ECO:0000256" key="4">
    <source>
        <dbReference type="ARBA" id="ARBA00022840"/>
    </source>
</evidence>
<comment type="catalytic activity">
    <reaction evidence="7">
        <text>[glutamine synthetase]-L-tyrosine + ATP = [glutamine synthetase]-O(4)-(5'-adenylyl)-L-tyrosine + diphosphate</text>
        <dbReference type="Rhea" id="RHEA:18589"/>
        <dbReference type="Rhea" id="RHEA-COMP:10660"/>
        <dbReference type="Rhea" id="RHEA-COMP:10661"/>
        <dbReference type="ChEBI" id="CHEBI:30616"/>
        <dbReference type="ChEBI" id="CHEBI:33019"/>
        <dbReference type="ChEBI" id="CHEBI:46858"/>
        <dbReference type="ChEBI" id="CHEBI:83624"/>
        <dbReference type="EC" id="2.7.7.42"/>
    </reaction>
</comment>
<evidence type="ECO:0000313" key="11">
    <source>
        <dbReference type="EMBL" id="MDY8107859.1"/>
    </source>
</evidence>
<keyword evidence="5 7" id="KW-0460">Magnesium</keyword>
<name>A0ABU5HZ33_9HYPH</name>